<keyword evidence="9" id="KW-1185">Reference proteome</keyword>
<reference evidence="8" key="2">
    <citation type="submission" date="2025-09" db="UniProtKB">
        <authorList>
            <consortium name="Ensembl"/>
        </authorList>
    </citation>
    <scope>IDENTIFICATION</scope>
</reference>
<dbReference type="AlphaFoldDB" id="A0A3B3QRD3"/>
<proteinExistence type="predicted"/>
<dbReference type="InterPro" id="IPR013783">
    <property type="entry name" value="Ig-like_fold"/>
</dbReference>
<organism evidence="8 9">
    <name type="scientific">Paramormyrops kingsleyae</name>
    <dbReference type="NCBI Taxonomy" id="1676925"/>
    <lineage>
        <taxon>Eukaryota</taxon>
        <taxon>Metazoa</taxon>
        <taxon>Chordata</taxon>
        <taxon>Craniata</taxon>
        <taxon>Vertebrata</taxon>
        <taxon>Euteleostomi</taxon>
        <taxon>Actinopterygii</taxon>
        <taxon>Neopterygii</taxon>
        <taxon>Teleostei</taxon>
        <taxon>Osteoglossocephala</taxon>
        <taxon>Osteoglossomorpha</taxon>
        <taxon>Osteoglossiformes</taxon>
        <taxon>Mormyridae</taxon>
        <taxon>Paramormyrops</taxon>
    </lineage>
</organism>
<reference evidence="8" key="1">
    <citation type="submission" date="2025-08" db="UniProtKB">
        <authorList>
            <consortium name="Ensembl"/>
        </authorList>
    </citation>
    <scope>IDENTIFICATION</scope>
</reference>
<dbReference type="InterPro" id="IPR013106">
    <property type="entry name" value="Ig_V-set"/>
</dbReference>
<keyword evidence="5" id="KW-0391">Immunity</keyword>
<dbReference type="Pfam" id="PF07686">
    <property type="entry name" value="V-set"/>
    <property type="match status" value="1"/>
</dbReference>
<evidence type="ECO:0000256" key="6">
    <source>
        <dbReference type="SAM" id="SignalP"/>
    </source>
</evidence>
<dbReference type="PANTHER" id="PTHR19367:SF18">
    <property type="entry name" value="T CELL RECEPTOR ALPHA VARIABLE 16"/>
    <property type="match status" value="1"/>
</dbReference>
<dbReference type="GO" id="GO:0002250">
    <property type="term" value="P:adaptive immune response"/>
    <property type="evidence" value="ECO:0007669"/>
    <property type="project" value="UniProtKB-KW"/>
</dbReference>
<dbReference type="SUPFAM" id="SSF48726">
    <property type="entry name" value="Immunoglobulin"/>
    <property type="match status" value="1"/>
</dbReference>
<dbReference type="Ensembl" id="ENSPKIT00000033320.1">
    <property type="protein sequence ID" value="ENSPKIP00000009217.1"/>
    <property type="gene ID" value="ENSPKIG00000024414.1"/>
</dbReference>
<keyword evidence="3" id="KW-0675">Receptor</keyword>
<evidence type="ECO:0000313" key="9">
    <source>
        <dbReference type="Proteomes" id="UP000261540"/>
    </source>
</evidence>
<dbReference type="InterPro" id="IPR007110">
    <property type="entry name" value="Ig-like_dom"/>
</dbReference>
<dbReference type="GeneTree" id="ENSGT01030000234557"/>
<evidence type="ECO:0000256" key="1">
    <source>
        <dbReference type="ARBA" id="ARBA00022729"/>
    </source>
</evidence>
<dbReference type="InterPro" id="IPR036179">
    <property type="entry name" value="Ig-like_dom_sf"/>
</dbReference>
<evidence type="ECO:0000259" key="7">
    <source>
        <dbReference type="PROSITE" id="PS50835"/>
    </source>
</evidence>
<dbReference type="Gene3D" id="2.60.40.10">
    <property type="entry name" value="Immunoglobulins"/>
    <property type="match status" value="1"/>
</dbReference>
<evidence type="ECO:0000256" key="5">
    <source>
        <dbReference type="ARBA" id="ARBA00043266"/>
    </source>
</evidence>
<keyword evidence="5" id="KW-1279">T cell receptor</keyword>
<dbReference type="SMART" id="SM00406">
    <property type="entry name" value="IGv"/>
    <property type="match status" value="1"/>
</dbReference>
<name>A0A3B3QRD3_9TELE</name>
<accession>A0A3B3QRD3</accession>
<dbReference type="PANTHER" id="PTHR19367">
    <property type="entry name" value="T-CELL RECEPTOR ALPHA CHAIN V REGION"/>
    <property type="match status" value="1"/>
</dbReference>
<keyword evidence="4" id="KW-0393">Immunoglobulin domain</keyword>
<sequence length="116" mass="13252">MENKFLCCTIMFILIYSFFSIGLTAGDDIRPDKEEVSSKEGESVTLSCNYRASSENIILYWYRQHSNQAPQYLLLKGNIPDKRFKSTTSRDSTQLTIESPTIADTAIYYCALRDAQ</sequence>
<evidence type="ECO:0000313" key="8">
    <source>
        <dbReference type="Ensembl" id="ENSPKIP00000009217.1"/>
    </source>
</evidence>
<feature type="signal peptide" evidence="6">
    <location>
        <begin position="1"/>
        <end position="26"/>
    </location>
</feature>
<protein>
    <recommendedName>
        <fullName evidence="7">Ig-like domain-containing protein</fullName>
    </recommendedName>
</protein>
<dbReference type="PROSITE" id="PS50835">
    <property type="entry name" value="IG_LIKE"/>
    <property type="match status" value="1"/>
</dbReference>
<feature type="chain" id="PRO_5017253270" description="Ig-like domain-containing protein" evidence="6">
    <location>
        <begin position="27"/>
        <end position="116"/>
    </location>
</feature>
<evidence type="ECO:0000256" key="4">
    <source>
        <dbReference type="ARBA" id="ARBA00023319"/>
    </source>
</evidence>
<dbReference type="Proteomes" id="UP000261540">
    <property type="component" value="Unplaced"/>
</dbReference>
<evidence type="ECO:0000256" key="2">
    <source>
        <dbReference type="ARBA" id="ARBA00023130"/>
    </source>
</evidence>
<dbReference type="GO" id="GO:0042101">
    <property type="term" value="C:T cell receptor complex"/>
    <property type="evidence" value="ECO:0007669"/>
    <property type="project" value="UniProtKB-KW"/>
</dbReference>
<keyword evidence="1 6" id="KW-0732">Signal</keyword>
<evidence type="ECO:0000256" key="3">
    <source>
        <dbReference type="ARBA" id="ARBA00023170"/>
    </source>
</evidence>
<keyword evidence="2" id="KW-1064">Adaptive immunity</keyword>
<dbReference type="InterPro" id="IPR051287">
    <property type="entry name" value="TCR_variable_region"/>
</dbReference>
<feature type="domain" description="Ig-like" evidence="7">
    <location>
        <begin position="31"/>
        <end position="116"/>
    </location>
</feature>